<dbReference type="GO" id="GO:0005737">
    <property type="term" value="C:cytoplasm"/>
    <property type="evidence" value="ECO:0007669"/>
    <property type="project" value="TreeGrafter"/>
</dbReference>
<evidence type="ECO:0000313" key="5">
    <source>
        <dbReference type="Proteomes" id="UP001642409"/>
    </source>
</evidence>
<dbReference type="InterPro" id="IPR013783">
    <property type="entry name" value="Ig-like_fold"/>
</dbReference>
<dbReference type="InterPro" id="IPR050827">
    <property type="entry name" value="CRP1_MDG1_kinase"/>
</dbReference>
<accession>A0AA86NNV8</accession>
<dbReference type="EMBL" id="CAXDID020000012">
    <property type="protein sequence ID" value="CAL5980787.1"/>
    <property type="molecule type" value="Genomic_DNA"/>
</dbReference>
<dbReference type="AlphaFoldDB" id="A0AA86NNV8"/>
<dbReference type="SUPFAM" id="SSF160219">
    <property type="entry name" value="AMPKBI-like"/>
    <property type="match status" value="1"/>
</dbReference>
<dbReference type="CDD" id="cd02859">
    <property type="entry name" value="E_set_AMPKbeta_like_N"/>
    <property type="match status" value="1"/>
</dbReference>
<dbReference type="InterPro" id="IPR037256">
    <property type="entry name" value="ASC_dom_sf"/>
</dbReference>
<dbReference type="GO" id="GO:0007165">
    <property type="term" value="P:signal transduction"/>
    <property type="evidence" value="ECO:0007669"/>
    <property type="project" value="TreeGrafter"/>
</dbReference>
<dbReference type="EMBL" id="CATOUU010000279">
    <property type="protein sequence ID" value="CAI9923435.1"/>
    <property type="molecule type" value="Genomic_DNA"/>
</dbReference>
<comment type="similarity">
    <text evidence="1">Belongs to the 5'-AMP-activated protein kinase beta subunit family.</text>
</comment>
<dbReference type="InterPro" id="IPR014756">
    <property type="entry name" value="Ig_E-set"/>
</dbReference>
<protein>
    <submittedName>
        <fullName evidence="3">Beta subunit</fullName>
    </submittedName>
</protein>
<dbReference type="Pfam" id="PF04739">
    <property type="entry name" value="AMPKBI"/>
    <property type="match status" value="1"/>
</dbReference>
<dbReference type="SUPFAM" id="SSF81296">
    <property type="entry name" value="E set domains"/>
    <property type="match status" value="1"/>
</dbReference>
<organism evidence="3">
    <name type="scientific">Hexamita inflata</name>
    <dbReference type="NCBI Taxonomy" id="28002"/>
    <lineage>
        <taxon>Eukaryota</taxon>
        <taxon>Metamonada</taxon>
        <taxon>Diplomonadida</taxon>
        <taxon>Hexamitidae</taxon>
        <taxon>Hexamitinae</taxon>
        <taxon>Hexamita</taxon>
    </lineage>
</organism>
<evidence type="ECO:0000313" key="3">
    <source>
        <dbReference type="EMBL" id="CAI9923435.1"/>
    </source>
</evidence>
<dbReference type="GO" id="GO:0019901">
    <property type="term" value="F:protein kinase binding"/>
    <property type="evidence" value="ECO:0007669"/>
    <property type="project" value="TreeGrafter"/>
</dbReference>
<proteinExistence type="inferred from homology"/>
<keyword evidence="5" id="KW-1185">Reference proteome</keyword>
<dbReference type="InterPro" id="IPR032640">
    <property type="entry name" value="AMPK1_CBM"/>
</dbReference>
<dbReference type="Gene3D" id="6.20.250.60">
    <property type="match status" value="1"/>
</dbReference>
<dbReference type="InterPro" id="IPR006828">
    <property type="entry name" value="ASC_dom"/>
</dbReference>
<dbReference type="Proteomes" id="UP001642409">
    <property type="component" value="Unassembled WGS sequence"/>
</dbReference>
<sequence length="212" mass="24280">MADLQLFDSSVITQSIQTILTYIGPGLQVFVCGSFNKWIERIQMEKVENKWIAALDLAPGTHQFKFIVDSEWRCSDQYRTVSIDNQVNNVIEISGSTWDQLSSQYAQVDSLFSQTLFLDPSWSKKPPELPRALVKSPLNRDYQKSYSPYSLLNLPDSAVLNHFFKQKQKHVRVSASTTRYRTKYVTVVLYLTVDSEGHEEVPELAELFGAVF</sequence>
<evidence type="ECO:0000259" key="2">
    <source>
        <dbReference type="SMART" id="SM01010"/>
    </source>
</evidence>
<dbReference type="GO" id="GO:0005634">
    <property type="term" value="C:nucleus"/>
    <property type="evidence" value="ECO:0007669"/>
    <property type="project" value="TreeGrafter"/>
</dbReference>
<dbReference type="Pfam" id="PF16561">
    <property type="entry name" value="AMPK1_CBM"/>
    <property type="match status" value="1"/>
</dbReference>
<gene>
    <name evidence="3" type="ORF">HINF_LOCUS11080</name>
    <name evidence="4" type="ORF">HINF_LOCUS6347</name>
</gene>
<name>A0AA86NNV8_9EUKA</name>
<reference evidence="4 5" key="2">
    <citation type="submission" date="2024-07" db="EMBL/GenBank/DDBJ databases">
        <authorList>
            <person name="Akdeniz Z."/>
        </authorList>
    </citation>
    <scope>NUCLEOTIDE SEQUENCE [LARGE SCALE GENOMIC DNA]</scope>
</reference>
<evidence type="ECO:0000313" key="4">
    <source>
        <dbReference type="EMBL" id="CAL5980787.1"/>
    </source>
</evidence>
<dbReference type="PANTHER" id="PTHR10343">
    <property type="entry name" value="5'-AMP-ACTIVATED PROTEIN KINASE , BETA SUBUNIT"/>
    <property type="match status" value="1"/>
</dbReference>
<reference evidence="3" key="1">
    <citation type="submission" date="2023-06" db="EMBL/GenBank/DDBJ databases">
        <authorList>
            <person name="Kurt Z."/>
        </authorList>
    </citation>
    <scope>NUCLEOTIDE SEQUENCE</scope>
</reference>
<feature type="domain" description="Association with the SNF1 complex (ASC)" evidence="2">
    <location>
        <begin position="71"/>
        <end position="193"/>
    </location>
</feature>
<dbReference type="SMART" id="SM01010">
    <property type="entry name" value="AMPKBI"/>
    <property type="match status" value="1"/>
</dbReference>
<evidence type="ECO:0000256" key="1">
    <source>
        <dbReference type="ARBA" id="ARBA00010926"/>
    </source>
</evidence>
<dbReference type="PANTHER" id="PTHR10343:SF84">
    <property type="entry name" value="5'-AMP-ACTIVATED PROTEIN KINASE SUBUNIT BETA-1"/>
    <property type="match status" value="1"/>
</dbReference>
<comment type="caution">
    <text evidence="3">The sequence shown here is derived from an EMBL/GenBank/DDBJ whole genome shotgun (WGS) entry which is preliminary data.</text>
</comment>
<dbReference type="GO" id="GO:0031588">
    <property type="term" value="C:nucleotide-activated protein kinase complex"/>
    <property type="evidence" value="ECO:0007669"/>
    <property type="project" value="TreeGrafter"/>
</dbReference>
<dbReference type="Gene3D" id="2.60.40.10">
    <property type="entry name" value="Immunoglobulins"/>
    <property type="match status" value="1"/>
</dbReference>